<accession>A0ACC4BPG4</accession>
<evidence type="ECO:0000313" key="1">
    <source>
        <dbReference type="EMBL" id="KAL3580275.1"/>
    </source>
</evidence>
<gene>
    <name evidence="1" type="ORF">D5086_018110</name>
</gene>
<organism evidence="1 2">
    <name type="scientific">Populus alba</name>
    <name type="common">White poplar</name>
    <dbReference type="NCBI Taxonomy" id="43335"/>
    <lineage>
        <taxon>Eukaryota</taxon>
        <taxon>Viridiplantae</taxon>
        <taxon>Streptophyta</taxon>
        <taxon>Embryophyta</taxon>
        <taxon>Tracheophyta</taxon>
        <taxon>Spermatophyta</taxon>
        <taxon>Magnoliopsida</taxon>
        <taxon>eudicotyledons</taxon>
        <taxon>Gunneridae</taxon>
        <taxon>Pentapetalae</taxon>
        <taxon>rosids</taxon>
        <taxon>fabids</taxon>
        <taxon>Malpighiales</taxon>
        <taxon>Salicaceae</taxon>
        <taxon>Saliceae</taxon>
        <taxon>Populus</taxon>
    </lineage>
</organism>
<dbReference type="EMBL" id="RCHU02000009">
    <property type="protein sequence ID" value="KAL3580275.1"/>
    <property type="molecule type" value="Genomic_DNA"/>
</dbReference>
<reference evidence="1 2" key="1">
    <citation type="journal article" date="2024" name="Plant Biotechnol. J.">
        <title>Genome and CRISPR/Cas9 system of a widespread forest tree (Populus alba) in the world.</title>
        <authorList>
            <person name="Liu Y.J."/>
            <person name="Jiang P.F."/>
            <person name="Han X.M."/>
            <person name="Li X.Y."/>
            <person name="Wang H.M."/>
            <person name="Wang Y.J."/>
            <person name="Wang X.X."/>
            <person name="Zeng Q.Y."/>
        </authorList>
    </citation>
    <scope>NUCLEOTIDE SEQUENCE [LARGE SCALE GENOMIC DNA]</scope>
    <source>
        <strain evidence="2">cv. PAL-ZL1</strain>
    </source>
</reference>
<keyword evidence="2" id="KW-1185">Reference proteome</keyword>
<proteinExistence type="predicted"/>
<evidence type="ECO:0000313" key="2">
    <source>
        <dbReference type="Proteomes" id="UP000309997"/>
    </source>
</evidence>
<name>A0ACC4BPG4_POPAL</name>
<protein>
    <submittedName>
        <fullName evidence="1">Uncharacterized protein</fullName>
    </submittedName>
</protein>
<comment type="caution">
    <text evidence="1">The sequence shown here is derived from an EMBL/GenBank/DDBJ whole genome shotgun (WGS) entry which is preliminary data.</text>
</comment>
<sequence length="87" mass="10006">MQLRFCFWPDYEAHILTVLAGNFFEDELDCTGSRLITMSGSIQFREAAKREKRTPTATCNNEYKSQHLYCKHVPSPAAMDSCECDYS</sequence>
<dbReference type="Proteomes" id="UP000309997">
    <property type="component" value="Unassembled WGS sequence"/>
</dbReference>